<gene>
    <name evidence="2" type="ORF">HD596_002241</name>
</gene>
<dbReference type="Proteomes" id="UP000579153">
    <property type="component" value="Unassembled WGS sequence"/>
</dbReference>
<keyword evidence="1" id="KW-0732">Signal</keyword>
<comment type="caution">
    <text evidence="2">The sequence shown here is derived from an EMBL/GenBank/DDBJ whole genome shotgun (WGS) entry which is preliminary data.</text>
</comment>
<protein>
    <submittedName>
        <fullName evidence="2">Uncharacterized protein</fullName>
    </submittedName>
</protein>
<keyword evidence="3" id="KW-1185">Reference proteome</keyword>
<dbReference type="EMBL" id="JACHMB010000001">
    <property type="protein sequence ID" value="MBB5775485.1"/>
    <property type="molecule type" value="Genomic_DNA"/>
</dbReference>
<organism evidence="2 3">
    <name type="scientific">Nonomuraea jabiensis</name>
    <dbReference type="NCBI Taxonomy" id="882448"/>
    <lineage>
        <taxon>Bacteria</taxon>
        <taxon>Bacillati</taxon>
        <taxon>Actinomycetota</taxon>
        <taxon>Actinomycetes</taxon>
        <taxon>Streptosporangiales</taxon>
        <taxon>Streptosporangiaceae</taxon>
        <taxon>Nonomuraea</taxon>
    </lineage>
</organism>
<reference evidence="2 3" key="1">
    <citation type="submission" date="2020-08" db="EMBL/GenBank/DDBJ databases">
        <title>Sequencing the genomes of 1000 actinobacteria strains.</title>
        <authorList>
            <person name="Klenk H.-P."/>
        </authorList>
    </citation>
    <scope>NUCLEOTIDE SEQUENCE [LARGE SCALE GENOMIC DNA]</scope>
    <source>
        <strain evidence="2 3">DSM 45507</strain>
    </source>
</reference>
<sequence>MLRRILAGGLALSATGLVLATGSAASATSADELKAPYARAGAVVDADGKLNLSKNIVATWRAATGKYCVQVAQDVDVTEAVIQITARHALRLPHIAFRNPSATCHRDNTITVNVFNPHTARLADSGFDLSIS</sequence>
<feature type="chain" id="PRO_5038866031" evidence="1">
    <location>
        <begin position="21"/>
        <end position="132"/>
    </location>
</feature>
<accession>A0A7W9G1L1</accession>
<feature type="signal peptide" evidence="1">
    <location>
        <begin position="1"/>
        <end position="20"/>
    </location>
</feature>
<evidence type="ECO:0000256" key="1">
    <source>
        <dbReference type="SAM" id="SignalP"/>
    </source>
</evidence>
<proteinExistence type="predicted"/>
<dbReference type="AlphaFoldDB" id="A0A7W9G1L1"/>
<evidence type="ECO:0000313" key="3">
    <source>
        <dbReference type="Proteomes" id="UP000579153"/>
    </source>
</evidence>
<dbReference type="RefSeq" id="WP_185069162.1">
    <property type="nucleotide sequence ID" value="NZ_JACHMB010000001.1"/>
</dbReference>
<evidence type="ECO:0000313" key="2">
    <source>
        <dbReference type="EMBL" id="MBB5775485.1"/>
    </source>
</evidence>
<name>A0A7W9G1L1_9ACTN</name>